<evidence type="ECO:0000313" key="1">
    <source>
        <dbReference type="EMBL" id="OAA67780.1"/>
    </source>
</evidence>
<name>A0A167ZQ59_CORDF</name>
<keyword evidence="2" id="KW-1185">Reference proteome</keyword>
<reference evidence="1 2" key="1">
    <citation type="journal article" date="2016" name="Genome Biol. Evol.">
        <title>Divergent and convergent evolution of fungal pathogenicity.</title>
        <authorList>
            <person name="Shang Y."/>
            <person name="Xiao G."/>
            <person name="Zheng P."/>
            <person name="Cen K."/>
            <person name="Zhan S."/>
            <person name="Wang C."/>
        </authorList>
    </citation>
    <scope>NUCLEOTIDE SEQUENCE [LARGE SCALE GENOMIC DNA]</scope>
    <source>
        <strain evidence="1 2">RCEF 1005</strain>
    </source>
</reference>
<dbReference type="EMBL" id="AZHF01000012">
    <property type="protein sequence ID" value="OAA67780.1"/>
    <property type="molecule type" value="Genomic_DNA"/>
</dbReference>
<protein>
    <submittedName>
        <fullName evidence="1">Uncharacterized protein</fullName>
    </submittedName>
</protein>
<dbReference type="STRING" id="1081108.A0A167ZQ59"/>
<dbReference type="AlphaFoldDB" id="A0A167ZQ59"/>
<evidence type="ECO:0000313" key="2">
    <source>
        <dbReference type="Proteomes" id="UP000076881"/>
    </source>
</evidence>
<organism evidence="1 2">
    <name type="scientific">Akanthomyces lecanii RCEF 1005</name>
    <dbReference type="NCBI Taxonomy" id="1081108"/>
    <lineage>
        <taxon>Eukaryota</taxon>
        <taxon>Fungi</taxon>
        <taxon>Dikarya</taxon>
        <taxon>Ascomycota</taxon>
        <taxon>Pezizomycotina</taxon>
        <taxon>Sordariomycetes</taxon>
        <taxon>Hypocreomycetidae</taxon>
        <taxon>Hypocreales</taxon>
        <taxon>Cordycipitaceae</taxon>
        <taxon>Akanthomyces</taxon>
        <taxon>Cordyceps confragosa</taxon>
    </lineage>
</organism>
<dbReference type="OrthoDB" id="6431331at2759"/>
<accession>A0A167ZQ59</accession>
<dbReference type="PANTHER" id="PTHR37471">
    <property type="entry name" value="UNNAMED PRODUCT"/>
    <property type="match status" value="1"/>
</dbReference>
<proteinExistence type="predicted"/>
<gene>
    <name evidence="1" type="ORF">LEL_10403</name>
</gene>
<dbReference type="PANTHER" id="PTHR37471:SF1">
    <property type="entry name" value="AB HYDROLASE-1 DOMAIN-CONTAINING PROTEIN"/>
    <property type="match status" value="1"/>
</dbReference>
<dbReference type="Proteomes" id="UP000076881">
    <property type="component" value="Unassembled WGS sequence"/>
</dbReference>
<sequence length="130" mass="15256">MLLKICRKPQRANEYLLSYFGSKDMGISHTLFRRFFWADNVLWKEDISKHRVSVVLAGRDIVIDTKVIRAYLTGSEDAAIETSVWEDEGWRSDGLDVQWFPNLDHGQIFDDKTARSRLLQIVCRFCEPRF</sequence>
<comment type="caution">
    <text evidence="1">The sequence shown here is derived from an EMBL/GenBank/DDBJ whole genome shotgun (WGS) entry which is preliminary data.</text>
</comment>